<accession>A0AAE4AM43</accession>
<reference evidence="1" key="1">
    <citation type="submission" date="2023-07" db="EMBL/GenBank/DDBJ databases">
        <title>Genomic Encyclopedia of Type Strains, Phase IV (KMG-IV): sequencing the most valuable type-strain genomes for metagenomic binning, comparative biology and taxonomic classification.</title>
        <authorList>
            <person name="Goeker M."/>
        </authorList>
    </citation>
    <scope>NUCLEOTIDE SEQUENCE</scope>
    <source>
        <strain evidence="1">DSM 24202</strain>
    </source>
</reference>
<protein>
    <submittedName>
        <fullName evidence="1">Uncharacterized protein</fullName>
    </submittedName>
</protein>
<sequence length="89" mass="9777">MTRNSSSDLRFLLRWRAVPVLIVAILLPMQLLAADADMDGMDDAWEQANGLNPAVDDALLDPDEDGLTNVEELPGKAGEISRLVNFLKK</sequence>
<dbReference type="EMBL" id="JAUSVL010000001">
    <property type="protein sequence ID" value="MDQ0287995.1"/>
    <property type="molecule type" value="Genomic_DNA"/>
</dbReference>
<gene>
    <name evidence="1" type="ORF">J3R75_000102</name>
</gene>
<dbReference type="RefSeq" id="WP_307259160.1">
    <property type="nucleotide sequence ID" value="NZ_JAUSVL010000001.1"/>
</dbReference>
<evidence type="ECO:0000313" key="2">
    <source>
        <dbReference type="Proteomes" id="UP001238163"/>
    </source>
</evidence>
<comment type="caution">
    <text evidence="1">The sequence shown here is derived from an EMBL/GenBank/DDBJ whole genome shotgun (WGS) entry which is preliminary data.</text>
</comment>
<evidence type="ECO:0000313" key="1">
    <source>
        <dbReference type="EMBL" id="MDQ0287995.1"/>
    </source>
</evidence>
<dbReference type="Proteomes" id="UP001238163">
    <property type="component" value="Unassembled WGS sequence"/>
</dbReference>
<proteinExistence type="predicted"/>
<keyword evidence="2" id="KW-1185">Reference proteome</keyword>
<organism evidence="1 2">
    <name type="scientific">Oligosphaera ethanolica</name>
    <dbReference type="NCBI Taxonomy" id="760260"/>
    <lineage>
        <taxon>Bacteria</taxon>
        <taxon>Pseudomonadati</taxon>
        <taxon>Lentisphaerota</taxon>
        <taxon>Oligosphaeria</taxon>
        <taxon>Oligosphaerales</taxon>
        <taxon>Oligosphaeraceae</taxon>
        <taxon>Oligosphaera</taxon>
    </lineage>
</organism>
<dbReference type="AlphaFoldDB" id="A0AAE4AM43"/>
<name>A0AAE4AM43_9BACT</name>